<keyword evidence="2" id="KW-0521">NADP</keyword>
<dbReference type="OrthoDB" id="5334159at2"/>
<dbReference type="PANTHER" id="PTHR43963:SF6">
    <property type="entry name" value="CHAIN DEHYDROGENASE FAMILY PROTEIN, PUTATIVE (AFU_ORTHOLOGUE AFUA_3G15350)-RELATED"/>
    <property type="match status" value="1"/>
</dbReference>
<keyword evidence="6" id="KW-1185">Reference proteome</keyword>
<comment type="similarity">
    <text evidence="1 4">Belongs to the short-chain dehydrogenases/reductases (SDR) family.</text>
</comment>
<dbReference type="AlphaFoldDB" id="A0A1M5SJU8"/>
<dbReference type="EMBL" id="FQXS01000001">
    <property type="protein sequence ID" value="SHH38816.1"/>
    <property type="molecule type" value="Genomic_DNA"/>
</dbReference>
<dbReference type="STRING" id="1121409.SAMN02745124_00394"/>
<reference evidence="5 6" key="1">
    <citation type="submission" date="2016-11" db="EMBL/GenBank/DDBJ databases">
        <authorList>
            <person name="Jaros S."/>
            <person name="Januszkiewicz K."/>
            <person name="Wedrychowicz H."/>
        </authorList>
    </citation>
    <scope>NUCLEOTIDE SEQUENCE [LARGE SCALE GENOMIC DNA]</scope>
    <source>
        <strain evidence="5 6">DSM 9705</strain>
    </source>
</reference>
<accession>A0A1M5SJU8</accession>
<dbReference type="PRINTS" id="PR00080">
    <property type="entry name" value="SDRFAMILY"/>
</dbReference>
<dbReference type="PANTHER" id="PTHR43963">
    <property type="entry name" value="CARBONYL REDUCTASE 1-RELATED"/>
    <property type="match status" value="1"/>
</dbReference>
<dbReference type="GO" id="GO:0016616">
    <property type="term" value="F:oxidoreductase activity, acting on the CH-OH group of donors, NAD or NADP as acceptor"/>
    <property type="evidence" value="ECO:0007669"/>
    <property type="project" value="InterPro"/>
</dbReference>
<evidence type="ECO:0000256" key="2">
    <source>
        <dbReference type="ARBA" id="ARBA00022857"/>
    </source>
</evidence>
<evidence type="ECO:0000313" key="6">
    <source>
        <dbReference type="Proteomes" id="UP000184139"/>
    </source>
</evidence>
<evidence type="ECO:0000256" key="3">
    <source>
        <dbReference type="ARBA" id="ARBA00023002"/>
    </source>
</evidence>
<dbReference type="InterPro" id="IPR036291">
    <property type="entry name" value="NAD(P)-bd_dom_sf"/>
</dbReference>
<dbReference type="PRINTS" id="PR00081">
    <property type="entry name" value="GDHRDH"/>
</dbReference>
<dbReference type="SUPFAM" id="SSF51735">
    <property type="entry name" value="NAD(P)-binding Rossmann-fold domains"/>
    <property type="match status" value="1"/>
</dbReference>
<dbReference type="RefSeq" id="WP_073373126.1">
    <property type="nucleotide sequence ID" value="NZ_FQXS01000001.1"/>
</dbReference>
<dbReference type="Pfam" id="PF00106">
    <property type="entry name" value="adh_short"/>
    <property type="match status" value="1"/>
</dbReference>
<organism evidence="5 6">
    <name type="scientific">Desulfofustis glycolicus DSM 9705</name>
    <dbReference type="NCBI Taxonomy" id="1121409"/>
    <lineage>
        <taxon>Bacteria</taxon>
        <taxon>Pseudomonadati</taxon>
        <taxon>Thermodesulfobacteriota</taxon>
        <taxon>Desulfobulbia</taxon>
        <taxon>Desulfobulbales</taxon>
        <taxon>Desulfocapsaceae</taxon>
        <taxon>Desulfofustis</taxon>
    </lineage>
</organism>
<name>A0A1M5SJU8_9BACT</name>
<dbReference type="InterPro" id="IPR002347">
    <property type="entry name" value="SDR_fam"/>
</dbReference>
<evidence type="ECO:0000256" key="1">
    <source>
        <dbReference type="ARBA" id="ARBA00006484"/>
    </source>
</evidence>
<sequence>MSPQSKRVALVTGANRGIGLEISRQLAKRDYSVILGCRDEEKCRQAQRELTAVSPDVSITRLDVSDPTSIVAAAERIRDQFQRLDVLVNNAGIMIDGEAGILDLPLTLLQNTLETNSYGPLLLSQSCLPIMRTNGYGRIVNIASTLGALTDIASPESSSSAINSPAYRLSKTMLNGITALLARELKDENILVNSVCPGWVRTDLGGPAAPLTPEQAAETPVWLATLPDDGPTGGFFREHQPIPW</sequence>
<gene>
    <name evidence="5" type="ORF">SAMN02745124_00394</name>
</gene>
<dbReference type="CDD" id="cd05324">
    <property type="entry name" value="carb_red_PTCR-like_SDR_c"/>
    <property type="match status" value="1"/>
</dbReference>
<evidence type="ECO:0000313" key="5">
    <source>
        <dbReference type="EMBL" id="SHH38816.1"/>
    </source>
</evidence>
<protein>
    <submittedName>
        <fullName evidence="5">Short-chain dehydrogenase</fullName>
    </submittedName>
</protein>
<dbReference type="Gene3D" id="3.40.50.720">
    <property type="entry name" value="NAD(P)-binding Rossmann-like Domain"/>
    <property type="match status" value="1"/>
</dbReference>
<dbReference type="Proteomes" id="UP000184139">
    <property type="component" value="Unassembled WGS sequence"/>
</dbReference>
<keyword evidence="3" id="KW-0560">Oxidoreductase</keyword>
<evidence type="ECO:0000256" key="4">
    <source>
        <dbReference type="RuleBase" id="RU000363"/>
    </source>
</evidence>
<proteinExistence type="inferred from homology"/>
<dbReference type="InterPro" id="IPR045313">
    <property type="entry name" value="CBR1-like"/>
</dbReference>